<gene>
    <name evidence="2" type="ORF">DFP94_1011248</name>
</gene>
<protein>
    <submittedName>
        <fullName evidence="2">Uncharacterized protein DUF3169</fullName>
    </submittedName>
</protein>
<evidence type="ECO:0000256" key="1">
    <source>
        <dbReference type="SAM" id="Phobius"/>
    </source>
</evidence>
<accession>A0A369BST6</accession>
<keyword evidence="1" id="KW-0812">Transmembrane</keyword>
<reference evidence="2 3" key="1">
    <citation type="submission" date="2018-07" db="EMBL/GenBank/DDBJ databases">
        <title>Genomic Encyclopedia of Type Strains, Phase III (KMG-III): the genomes of soil and plant-associated and newly described type strains.</title>
        <authorList>
            <person name="Whitman W."/>
        </authorList>
    </citation>
    <scope>NUCLEOTIDE SEQUENCE [LARGE SCALE GENOMIC DNA]</scope>
    <source>
        <strain evidence="2 3">CECT 8333</strain>
    </source>
</reference>
<keyword evidence="1" id="KW-0472">Membrane</keyword>
<dbReference type="InterPro" id="IPR021509">
    <property type="entry name" value="DUF3169"/>
</dbReference>
<feature type="transmembrane region" description="Helical" evidence="1">
    <location>
        <begin position="104"/>
        <end position="124"/>
    </location>
</feature>
<proteinExistence type="predicted"/>
<feature type="transmembrane region" description="Helical" evidence="1">
    <location>
        <begin position="52"/>
        <end position="71"/>
    </location>
</feature>
<feature type="transmembrane region" description="Helical" evidence="1">
    <location>
        <begin position="14"/>
        <end position="32"/>
    </location>
</feature>
<dbReference type="EMBL" id="QPJW01000001">
    <property type="protein sequence ID" value="RCX23646.1"/>
    <property type="molecule type" value="Genomic_DNA"/>
</dbReference>
<dbReference type="OrthoDB" id="2663771at2"/>
<organism evidence="2 3">
    <name type="scientific">Fontibacillus phaseoli</name>
    <dbReference type="NCBI Taxonomy" id="1416533"/>
    <lineage>
        <taxon>Bacteria</taxon>
        <taxon>Bacillati</taxon>
        <taxon>Bacillota</taxon>
        <taxon>Bacilli</taxon>
        <taxon>Bacillales</taxon>
        <taxon>Paenibacillaceae</taxon>
        <taxon>Fontibacillus</taxon>
    </lineage>
</organism>
<keyword evidence="3" id="KW-1185">Reference proteome</keyword>
<keyword evidence="1" id="KW-1133">Transmembrane helix</keyword>
<sequence>MMNKSNKNLKTKKIWRIIFWALIGAVWGYLLASGMITLPQDADIRIYLVYEYDLMFALLALIVLVLLVWNVKGLFRLNAMSGDLQNLDMPVTPKEKLLNTILKVSTYNTIVSLIWLVLALGYALGAGNSKDSISTYMVVNLVSSCVMFLIAIFLQNRTLVAFNKVYPNRMLNLNQSSQKEVEREMFADMDEGERWIVYRSAYSAYKTTNKMLIIGIVLFVLYSVIFGFTPLPIIVLGITLLVQQMAYHREVSRHYN</sequence>
<evidence type="ECO:0000313" key="2">
    <source>
        <dbReference type="EMBL" id="RCX23646.1"/>
    </source>
</evidence>
<feature type="transmembrane region" description="Helical" evidence="1">
    <location>
        <begin position="136"/>
        <end position="154"/>
    </location>
</feature>
<dbReference type="Pfam" id="PF11368">
    <property type="entry name" value="DUF3169"/>
    <property type="match status" value="1"/>
</dbReference>
<feature type="transmembrane region" description="Helical" evidence="1">
    <location>
        <begin position="212"/>
        <end position="242"/>
    </location>
</feature>
<evidence type="ECO:0000313" key="3">
    <source>
        <dbReference type="Proteomes" id="UP000253090"/>
    </source>
</evidence>
<dbReference type="Proteomes" id="UP000253090">
    <property type="component" value="Unassembled WGS sequence"/>
</dbReference>
<comment type="caution">
    <text evidence="2">The sequence shown here is derived from an EMBL/GenBank/DDBJ whole genome shotgun (WGS) entry which is preliminary data.</text>
</comment>
<dbReference type="AlphaFoldDB" id="A0A369BST6"/>
<name>A0A369BST6_9BACL</name>